<evidence type="ECO:0000313" key="3">
    <source>
        <dbReference type="EMBL" id="SAM09042.1"/>
    </source>
</evidence>
<dbReference type="SUPFAM" id="SSF51735">
    <property type="entry name" value="NAD(P)-binding Rossmann-fold domains"/>
    <property type="match status" value="1"/>
</dbReference>
<dbReference type="AlphaFoldDB" id="A0A168SW23"/>
<feature type="compositionally biased region" description="Basic and acidic residues" evidence="1">
    <location>
        <begin position="278"/>
        <end position="288"/>
    </location>
</feature>
<dbReference type="PANTHER" id="PTHR47129">
    <property type="entry name" value="QUINONE OXIDOREDUCTASE 2"/>
    <property type="match status" value="1"/>
</dbReference>
<organism evidence="3">
    <name type="scientific">Absidia glauca</name>
    <name type="common">Pin mould</name>
    <dbReference type="NCBI Taxonomy" id="4829"/>
    <lineage>
        <taxon>Eukaryota</taxon>
        <taxon>Fungi</taxon>
        <taxon>Fungi incertae sedis</taxon>
        <taxon>Mucoromycota</taxon>
        <taxon>Mucoromycotina</taxon>
        <taxon>Mucoromycetes</taxon>
        <taxon>Mucorales</taxon>
        <taxon>Cunninghamellaceae</taxon>
        <taxon>Absidia</taxon>
    </lineage>
</organism>
<dbReference type="OrthoDB" id="10254221at2759"/>
<name>A0A168SW23_ABSGL</name>
<dbReference type="PANTHER" id="PTHR47129:SF1">
    <property type="entry name" value="NMRA-LIKE DOMAIN-CONTAINING PROTEIN"/>
    <property type="match status" value="1"/>
</dbReference>
<dbReference type="InParanoid" id="A0A168SW23"/>
<dbReference type="InterPro" id="IPR016040">
    <property type="entry name" value="NAD(P)-bd_dom"/>
</dbReference>
<dbReference type="STRING" id="4829.A0A168SW23"/>
<accession>A0A168SW23</accession>
<evidence type="ECO:0000256" key="1">
    <source>
        <dbReference type="SAM" id="MobiDB-lite"/>
    </source>
</evidence>
<feature type="domain" description="NAD(P)-binding" evidence="2">
    <location>
        <begin position="40"/>
        <end position="158"/>
    </location>
</feature>
<protein>
    <recommendedName>
        <fullName evidence="2">NAD(P)-binding domain-containing protein</fullName>
    </recommendedName>
</protein>
<proteinExistence type="predicted"/>
<dbReference type="InterPro" id="IPR052718">
    <property type="entry name" value="NmrA-type_oxidoreductase"/>
</dbReference>
<dbReference type="Proteomes" id="UP000078561">
    <property type="component" value="Unassembled WGS sequence"/>
</dbReference>
<feature type="region of interest" description="Disordered" evidence="1">
    <location>
        <begin position="278"/>
        <end position="309"/>
    </location>
</feature>
<keyword evidence="4" id="KW-1185">Reference proteome</keyword>
<reference evidence="3" key="1">
    <citation type="submission" date="2016-04" db="EMBL/GenBank/DDBJ databases">
        <authorList>
            <person name="Evans L.H."/>
            <person name="Alamgir A."/>
            <person name="Owens N."/>
            <person name="Weber N.D."/>
            <person name="Virtaneva K."/>
            <person name="Barbian K."/>
            <person name="Babar A."/>
            <person name="Rosenke K."/>
        </authorList>
    </citation>
    <scope>NUCLEOTIDE SEQUENCE [LARGE SCALE GENOMIC DNA]</scope>
    <source>
        <strain evidence="3">CBS 101.48</strain>
    </source>
</reference>
<dbReference type="OMA" id="QLFYYLA"/>
<dbReference type="InterPro" id="IPR036291">
    <property type="entry name" value="NAD(P)-bd_dom_sf"/>
</dbReference>
<dbReference type="Gene3D" id="3.40.50.720">
    <property type="entry name" value="NAD(P)-binding Rossmann-like Domain"/>
    <property type="match status" value="1"/>
</dbReference>
<evidence type="ECO:0000313" key="4">
    <source>
        <dbReference type="Proteomes" id="UP000078561"/>
    </source>
</evidence>
<evidence type="ECO:0000259" key="2">
    <source>
        <dbReference type="Pfam" id="PF13460"/>
    </source>
</evidence>
<gene>
    <name evidence="3" type="primary">ABSGL_14716.1 scaffold 14966</name>
</gene>
<sequence length="369" mass="42613">MSSQQICVITNVDSQVGFALAYRLLEERRSNNRGGNDNQGTIRLLCRNKEGLDPLTQLGGEVYQVDYNAEDQVREALKSIHAVILVPEHDYQRVKYGETIIRVAKEEDVNHLCMISIVGVGKIDQSGGQEYKHLKQYNQLEQIVKETMGSKEKHSIVRLTLPTQFFYFLAPTLEERNVLRLPVKKDRKWSTVDLYDSVDAIVKLSNETRQGSPQGLTSALGNLFVGGHLNKQVYQFTPRKWITVKELTEEIGEGLQRDSIKYEEVDTQEFKKILQELRDDHRFKERPNKNMPNDPTPPAGGNRQDRPFTFPLGRYLNDPYIETLIEVMDLVNQGQHEHATDDLKQILGREPQDIKSFFKNNRRQFQDLR</sequence>
<dbReference type="Pfam" id="PF13460">
    <property type="entry name" value="NAD_binding_10"/>
    <property type="match status" value="1"/>
</dbReference>
<dbReference type="EMBL" id="LT554985">
    <property type="protein sequence ID" value="SAM09042.1"/>
    <property type="molecule type" value="Genomic_DNA"/>
</dbReference>